<dbReference type="eggNOG" id="ENOG502Z8I6">
    <property type="taxonomic scope" value="Bacteria"/>
</dbReference>
<evidence type="ECO:0000313" key="3">
    <source>
        <dbReference type="EMBL" id="EET60424.1"/>
    </source>
</evidence>
<proteinExistence type="inferred from homology"/>
<reference evidence="3" key="1">
    <citation type="submission" date="2009-07" db="EMBL/GenBank/DDBJ databases">
        <authorList>
            <person name="Weinstock G."/>
            <person name="Sodergren E."/>
            <person name="Clifton S."/>
            <person name="Fulton L."/>
            <person name="Fulton B."/>
            <person name="Courtney L."/>
            <person name="Fronick C."/>
            <person name="Harrison M."/>
            <person name="Strong C."/>
            <person name="Farmer C."/>
            <person name="Delahaunty K."/>
            <person name="Markovic C."/>
            <person name="Hall O."/>
            <person name="Minx P."/>
            <person name="Tomlinson C."/>
            <person name="Mitreva M."/>
            <person name="Nelson J."/>
            <person name="Hou S."/>
            <person name="Wollam A."/>
            <person name="Pepin K.H."/>
            <person name="Johnson M."/>
            <person name="Bhonagiri V."/>
            <person name="Nash W.E."/>
            <person name="Warren W."/>
            <person name="Chinwalla A."/>
            <person name="Mardis E.R."/>
            <person name="Wilson R.K."/>
        </authorList>
    </citation>
    <scope>NUCLEOTIDE SEQUENCE [LARGE SCALE GENOMIC DNA]</scope>
    <source>
        <strain evidence="3">DSM 14469</strain>
    </source>
</reference>
<comment type="caution">
    <text evidence="3">The sequence shown here is derived from an EMBL/GenBank/DDBJ whole genome shotgun (WGS) entry which is preliminary data.</text>
</comment>
<dbReference type="EMBL" id="ACCL02000011">
    <property type="protein sequence ID" value="EET60424.1"/>
    <property type="molecule type" value="Genomic_DNA"/>
</dbReference>
<evidence type="ECO:0000256" key="1">
    <source>
        <dbReference type="ARBA" id="ARBA00008005"/>
    </source>
</evidence>
<dbReference type="Pfam" id="PF04984">
    <property type="entry name" value="Phage_sheath_1"/>
    <property type="match status" value="1"/>
</dbReference>
<dbReference type="Proteomes" id="UP000005561">
    <property type="component" value="Unassembled WGS sequence"/>
</dbReference>
<evidence type="ECO:0000313" key="4">
    <source>
        <dbReference type="Proteomes" id="UP000005561"/>
    </source>
</evidence>
<dbReference type="RefSeq" id="WP_006862405.1">
    <property type="nucleotide sequence ID" value="NZ_ACCL02000011.1"/>
</dbReference>
<dbReference type="AlphaFoldDB" id="C6LG60"/>
<dbReference type="InterPro" id="IPR035089">
    <property type="entry name" value="Phage_sheath_subtilisin"/>
</dbReference>
<evidence type="ECO:0000259" key="2">
    <source>
        <dbReference type="Pfam" id="PF04984"/>
    </source>
</evidence>
<gene>
    <name evidence="3" type="ORF">BRYFOR_07620</name>
</gene>
<feature type="domain" description="Tail sheath protein subtilisin-like" evidence="2">
    <location>
        <begin position="196"/>
        <end position="355"/>
    </location>
</feature>
<comment type="similarity">
    <text evidence="1">Belongs to the myoviridae tail sheath protein family.</text>
</comment>
<accession>C6LG60</accession>
<name>C6LG60_9FIRM</name>
<dbReference type="Gene3D" id="3.40.50.11790">
    <property type="match status" value="1"/>
</dbReference>
<dbReference type="STRING" id="168384.SAMN05660368_03752"/>
<keyword evidence="4" id="KW-1185">Reference proteome</keyword>
<dbReference type="OrthoDB" id="89060at2"/>
<protein>
    <recommendedName>
        <fullName evidence="2">Tail sheath protein subtilisin-like domain-containing protein</fullName>
    </recommendedName>
</protein>
<organism evidence="3 4">
    <name type="scientific">Marvinbryantia formatexigens DSM 14469</name>
    <dbReference type="NCBI Taxonomy" id="478749"/>
    <lineage>
        <taxon>Bacteria</taxon>
        <taxon>Bacillati</taxon>
        <taxon>Bacillota</taxon>
        <taxon>Clostridia</taxon>
        <taxon>Lachnospirales</taxon>
        <taxon>Lachnospiraceae</taxon>
        <taxon>Marvinbryantia</taxon>
    </lineage>
</organism>
<dbReference type="Gene3D" id="3.30.1370.220">
    <property type="match status" value="1"/>
</dbReference>
<sequence>MAGYFSVGESKIRPGAYFNVSKKGEENEFGAVDGVVAILFKASFGPLGTVRVIEREDGYGQIYGEGAATDALREALYGGAQKLIACRVGNGGTAETVSLAAATGSVVLTAKYPGKMGFTVSVREKLADDTRKECIIYSGTREFERVNFTAGDDEAKALAEGFAKSKNFTAKLEGDGAAGVVTNVNQSAFTAGEDPEVTNADYGMALEEVEKYYFNTICVDTEDSGVHNLLSAFLDRIYEAGQFGIGVVAEKTTLDFEERIASATGFGKENMVYILNADVKAKEEALEGYRVAALVAGMIAACPSNQSLTHTVIDRYTEIGEIFTNSQYEKAIKNGCVALAYNTDNEVWLDAAVNTLISPDENHDEGWKKIRRVKTRYELLYRTNAQADALVGKVDNDVNGRAIIVGKLQKIVNDMVQEGKLVSGTVTESSTYVPDGDSCYFDIDVIDKDSAEHVYLFYKFRFSTQAE</sequence>